<name>A0A6J6PYE0_9ZZZZ</name>
<sequence>MTARVSKIANVIVPVNDQDAALRFYTEKLGLETRVDVPFGDGNRWIEVAPAGAVTTIALAPPAPGATAGGRETGITLVTIDVDAFHAQLAERGVDVDAEVSHFGDPVPPMFWFRDLEANILLAVEGPDAS</sequence>
<dbReference type="AlphaFoldDB" id="A0A6J6PYE0"/>
<accession>A0A6J6PYE0</accession>
<dbReference type="InterPro" id="IPR037523">
    <property type="entry name" value="VOC_core"/>
</dbReference>
<organism evidence="2">
    <name type="scientific">freshwater metagenome</name>
    <dbReference type="NCBI Taxonomy" id="449393"/>
    <lineage>
        <taxon>unclassified sequences</taxon>
        <taxon>metagenomes</taxon>
        <taxon>ecological metagenomes</taxon>
    </lineage>
</organism>
<dbReference type="InterPro" id="IPR029068">
    <property type="entry name" value="Glyas_Bleomycin-R_OHBP_Dase"/>
</dbReference>
<evidence type="ECO:0000259" key="1">
    <source>
        <dbReference type="PROSITE" id="PS51819"/>
    </source>
</evidence>
<dbReference type="PANTHER" id="PTHR36437:SF2">
    <property type="entry name" value="GLYOXALASE_BLEOMYCIN RESISTANCE PROTEIN_DIOXYGENASE"/>
    <property type="match status" value="1"/>
</dbReference>
<dbReference type="Gene3D" id="3.10.180.10">
    <property type="entry name" value="2,3-Dihydroxybiphenyl 1,2-Dioxygenase, domain 1"/>
    <property type="match status" value="1"/>
</dbReference>
<dbReference type="Pfam" id="PF00903">
    <property type="entry name" value="Glyoxalase"/>
    <property type="match status" value="1"/>
</dbReference>
<evidence type="ECO:0000313" key="2">
    <source>
        <dbReference type="EMBL" id="CAB4703787.1"/>
    </source>
</evidence>
<dbReference type="InterPro" id="IPR004360">
    <property type="entry name" value="Glyas_Fos-R_dOase_dom"/>
</dbReference>
<feature type="domain" description="VOC" evidence="1">
    <location>
        <begin position="7"/>
        <end position="126"/>
    </location>
</feature>
<dbReference type="EMBL" id="CAEZXP010000005">
    <property type="protein sequence ID" value="CAB4703787.1"/>
    <property type="molecule type" value="Genomic_DNA"/>
</dbReference>
<dbReference type="PROSITE" id="PS51819">
    <property type="entry name" value="VOC"/>
    <property type="match status" value="1"/>
</dbReference>
<dbReference type="PANTHER" id="PTHR36437">
    <property type="entry name" value="GLYOXALASE/BLEOMYCIN RESISTANCE PROTEIN/DIOXYGENASE"/>
    <property type="match status" value="1"/>
</dbReference>
<protein>
    <submittedName>
        <fullName evidence="2">Unannotated protein</fullName>
    </submittedName>
</protein>
<proteinExistence type="predicted"/>
<dbReference type="SUPFAM" id="SSF54593">
    <property type="entry name" value="Glyoxalase/Bleomycin resistance protein/Dihydroxybiphenyl dioxygenase"/>
    <property type="match status" value="1"/>
</dbReference>
<reference evidence="2" key="1">
    <citation type="submission" date="2020-05" db="EMBL/GenBank/DDBJ databases">
        <authorList>
            <person name="Chiriac C."/>
            <person name="Salcher M."/>
            <person name="Ghai R."/>
            <person name="Kavagutti S V."/>
        </authorList>
    </citation>
    <scope>NUCLEOTIDE SEQUENCE</scope>
</reference>
<gene>
    <name evidence="2" type="ORF">UFOPK2399_01534</name>
</gene>